<accession>A0A066Z722</accession>
<reference evidence="2 3" key="1">
    <citation type="submission" date="2014-05" db="EMBL/GenBank/DDBJ databases">
        <title>Draft Genome Sequence of Kitasatospora cheerisanensis KCTC 2395.</title>
        <authorList>
            <person name="Nam D.H."/>
        </authorList>
    </citation>
    <scope>NUCLEOTIDE SEQUENCE [LARGE SCALE GENOMIC DNA]</scope>
    <source>
        <strain evidence="2 3">KCTC 2395</strain>
    </source>
</reference>
<comment type="caution">
    <text evidence="2">The sequence shown here is derived from an EMBL/GenBank/DDBJ whole genome shotgun (WGS) entry which is preliminary data.</text>
</comment>
<evidence type="ECO:0000313" key="2">
    <source>
        <dbReference type="EMBL" id="KDN85980.1"/>
    </source>
</evidence>
<keyword evidence="3" id="KW-1185">Reference proteome</keyword>
<organism evidence="2 3">
    <name type="scientific">Kitasatospora cheerisanensis KCTC 2395</name>
    <dbReference type="NCBI Taxonomy" id="1348663"/>
    <lineage>
        <taxon>Bacteria</taxon>
        <taxon>Bacillati</taxon>
        <taxon>Actinomycetota</taxon>
        <taxon>Actinomycetes</taxon>
        <taxon>Kitasatosporales</taxon>
        <taxon>Streptomycetaceae</taxon>
        <taxon>Kitasatospora</taxon>
    </lineage>
</organism>
<protein>
    <submittedName>
        <fullName evidence="2">Uncharacterized protein</fullName>
    </submittedName>
</protein>
<dbReference type="PATRIC" id="fig|1348663.4.peg.1727"/>
<dbReference type="OrthoDB" id="3400680at2"/>
<evidence type="ECO:0000313" key="3">
    <source>
        <dbReference type="Proteomes" id="UP000027178"/>
    </source>
</evidence>
<dbReference type="AlphaFoldDB" id="A0A066Z722"/>
<name>A0A066Z722_9ACTN</name>
<dbReference type="RefSeq" id="WP_035860854.1">
    <property type="nucleotide sequence ID" value="NZ_KK853997.1"/>
</dbReference>
<evidence type="ECO:0000256" key="1">
    <source>
        <dbReference type="SAM" id="MobiDB-lite"/>
    </source>
</evidence>
<dbReference type="Proteomes" id="UP000027178">
    <property type="component" value="Unassembled WGS sequence"/>
</dbReference>
<feature type="region of interest" description="Disordered" evidence="1">
    <location>
        <begin position="1"/>
        <end position="34"/>
    </location>
</feature>
<sequence length="63" mass="6704">MTEPTDSDSKPTPDNLLHTGAEHPVDPEDLVMASGRTPTPELVAKAKKDLEEQGAAAVERVLP</sequence>
<dbReference type="eggNOG" id="ENOG5030VX7">
    <property type="taxonomic scope" value="Bacteria"/>
</dbReference>
<dbReference type="HOGENOM" id="CLU_203318_1_0_11"/>
<dbReference type="EMBL" id="JNBY01000073">
    <property type="protein sequence ID" value="KDN85980.1"/>
    <property type="molecule type" value="Genomic_DNA"/>
</dbReference>
<gene>
    <name evidence="2" type="ORF">KCH_17970</name>
</gene>
<proteinExistence type="predicted"/>